<dbReference type="EMBL" id="SNXZ01000004">
    <property type="protein sequence ID" value="TDP96570.1"/>
    <property type="molecule type" value="Genomic_DNA"/>
</dbReference>
<dbReference type="AlphaFoldDB" id="A0A4R6S9K9"/>
<feature type="compositionally biased region" description="Gly residues" evidence="1">
    <location>
        <begin position="202"/>
        <end position="216"/>
    </location>
</feature>
<feature type="region of interest" description="Disordered" evidence="1">
    <location>
        <begin position="185"/>
        <end position="222"/>
    </location>
</feature>
<sequence>MTTEQQDRSPAPEPPAPEGQGSGQPQDQVWGAAPPPAAKARWSGRKTIAAVAIAVGIAGAGGAAIYAATNNDSGQGGGPGGMGGPGGRGPGMGFGRGMEESLHGEFVVSDGNGGYLTELTQTGKVTAITSTSLTAASEDGYTKTYTLDASTVVRNGPQSAQLSDIEKGDTVSIVAKKNGDAATATTLIEGGQQPGAFPRRNGAGGNGGGFNGGPGNGAPPTT</sequence>
<keyword evidence="2" id="KW-0472">Membrane</keyword>
<protein>
    <recommendedName>
        <fullName evidence="5">DUF5666 domain-containing protein</fullName>
    </recommendedName>
</protein>
<keyword evidence="2" id="KW-1133">Transmembrane helix</keyword>
<evidence type="ECO:0000313" key="4">
    <source>
        <dbReference type="Proteomes" id="UP000295444"/>
    </source>
</evidence>
<evidence type="ECO:0000256" key="2">
    <source>
        <dbReference type="SAM" id="Phobius"/>
    </source>
</evidence>
<organism evidence="3 4">
    <name type="scientific">Labedaea rhizosphaerae</name>
    <dbReference type="NCBI Taxonomy" id="598644"/>
    <lineage>
        <taxon>Bacteria</taxon>
        <taxon>Bacillati</taxon>
        <taxon>Actinomycetota</taxon>
        <taxon>Actinomycetes</taxon>
        <taxon>Pseudonocardiales</taxon>
        <taxon>Pseudonocardiaceae</taxon>
        <taxon>Labedaea</taxon>
    </lineage>
</organism>
<evidence type="ECO:0008006" key="5">
    <source>
        <dbReference type="Google" id="ProtNLM"/>
    </source>
</evidence>
<evidence type="ECO:0000313" key="3">
    <source>
        <dbReference type="EMBL" id="TDP96570.1"/>
    </source>
</evidence>
<gene>
    <name evidence="3" type="ORF">EV186_104558</name>
</gene>
<keyword evidence="2" id="KW-0812">Transmembrane</keyword>
<reference evidence="3 4" key="1">
    <citation type="submission" date="2019-03" db="EMBL/GenBank/DDBJ databases">
        <title>Genomic Encyclopedia of Type Strains, Phase IV (KMG-IV): sequencing the most valuable type-strain genomes for metagenomic binning, comparative biology and taxonomic classification.</title>
        <authorList>
            <person name="Goeker M."/>
        </authorList>
    </citation>
    <scope>NUCLEOTIDE SEQUENCE [LARGE SCALE GENOMIC DNA]</scope>
    <source>
        <strain evidence="3 4">DSM 45361</strain>
    </source>
</reference>
<keyword evidence="4" id="KW-1185">Reference proteome</keyword>
<feature type="transmembrane region" description="Helical" evidence="2">
    <location>
        <begin position="48"/>
        <end position="68"/>
    </location>
</feature>
<name>A0A4R6S9K9_LABRH</name>
<feature type="region of interest" description="Disordered" evidence="1">
    <location>
        <begin position="1"/>
        <end position="44"/>
    </location>
</feature>
<dbReference type="Proteomes" id="UP000295444">
    <property type="component" value="Unassembled WGS sequence"/>
</dbReference>
<dbReference type="OrthoDB" id="3401874at2"/>
<comment type="caution">
    <text evidence="3">The sequence shown here is derived from an EMBL/GenBank/DDBJ whole genome shotgun (WGS) entry which is preliminary data.</text>
</comment>
<proteinExistence type="predicted"/>
<evidence type="ECO:0000256" key="1">
    <source>
        <dbReference type="SAM" id="MobiDB-lite"/>
    </source>
</evidence>
<dbReference type="RefSeq" id="WP_133851901.1">
    <property type="nucleotide sequence ID" value="NZ_SNXZ01000004.1"/>
</dbReference>
<accession>A0A4R6S9K9</accession>